<evidence type="ECO:0000256" key="2">
    <source>
        <dbReference type="ARBA" id="ARBA00004496"/>
    </source>
</evidence>
<dbReference type="GO" id="GO:0005634">
    <property type="term" value="C:nucleus"/>
    <property type="evidence" value="ECO:0007669"/>
    <property type="project" value="UniProtKB-SubCell"/>
</dbReference>
<proteinExistence type="inferred from homology"/>
<evidence type="ECO:0000256" key="3">
    <source>
        <dbReference type="ARBA" id="ARBA00022490"/>
    </source>
</evidence>
<dbReference type="PANTHER" id="PTHR33572">
    <property type="entry name" value="SPORE DEVELOPMENT REGULATOR VOSA"/>
    <property type="match status" value="1"/>
</dbReference>
<name>A0A6A6HKX3_VIRVR</name>
<dbReference type="GO" id="GO:0051176">
    <property type="term" value="P:positive regulation of sulfur metabolic process"/>
    <property type="evidence" value="ECO:0007669"/>
    <property type="project" value="UniProtKB-ARBA"/>
</dbReference>
<accession>A0A6A6HKX3</accession>
<keyword evidence="5" id="KW-0804">Transcription</keyword>
<feature type="region of interest" description="Disordered" evidence="8">
    <location>
        <begin position="306"/>
        <end position="360"/>
    </location>
</feature>
<dbReference type="GO" id="GO:0043455">
    <property type="term" value="P:regulation of secondary metabolic process"/>
    <property type="evidence" value="ECO:0007669"/>
    <property type="project" value="UniProtKB-ARBA"/>
</dbReference>
<keyword evidence="4" id="KW-0805">Transcription regulation</keyword>
<dbReference type="Pfam" id="PF11754">
    <property type="entry name" value="Velvet"/>
    <property type="match status" value="2"/>
</dbReference>
<dbReference type="PROSITE" id="PS51821">
    <property type="entry name" value="VELVET"/>
    <property type="match status" value="1"/>
</dbReference>
<dbReference type="GO" id="GO:0005737">
    <property type="term" value="C:cytoplasm"/>
    <property type="evidence" value="ECO:0007669"/>
    <property type="project" value="UniProtKB-SubCell"/>
</dbReference>
<keyword evidence="6" id="KW-0539">Nucleus</keyword>
<gene>
    <name evidence="10" type="ORF">EV356DRAFT_440647</name>
</gene>
<evidence type="ECO:0000259" key="9">
    <source>
        <dbReference type="PROSITE" id="PS51821"/>
    </source>
</evidence>
<comment type="similarity">
    <text evidence="7">Belongs to the velvet family. VeA subfamily.</text>
</comment>
<protein>
    <recommendedName>
        <fullName evidence="9">Velvet domain-containing protein</fullName>
    </recommendedName>
</protein>
<dbReference type="AlphaFoldDB" id="A0A6A6HKX3"/>
<feature type="domain" description="Velvet" evidence="9">
    <location>
        <begin position="22"/>
        <end position="218"/>
    </location>
</feature>
<feature type="region of interest" description="Disordered" evidence="8">
    <location>
        <begin position="152"/>
        <end position="175"/>
    </location>
</feature>
<dbReference type="InterPro" id="IPR021740">
    <property type="entry name" value="Velvet"/>
</dbReference>
<dbReference type="Proteomes" id="UP000800092">
    <property type="component" value="Unassembled WGS sequence"/>
</dbReference>
<evidence type="ECO:0000256" key="8">
    <source>
        <dbReference type="SAM" id="MobiDB-lite"/>
    </source>
</evidence>
<evidence type="ECO:0000256" key="7">
    <source>
        <dbReference type="ARBA" id="ARBA00038005"/>
    </source>
</evidence>
<reference evidence="10" key="1">
    <citation type="journal article" date="2020" name="Stud. Mycol.">
        <title>101 Dothideomycetes genomes: a test case for predicting lifestyles and emergence of pathogens.</title>
        <authorList>
            <person name="Haridas S."/>
            <person name="Albert R."/>
            <person name="Binder M."/>
            <person name="Bloem J."/>
            <person name="Labutti K."/>
            <person name="Salamov A."/>
            <person name="Andreopoulos B."/>
            <person name="Baker S."/>
            <person name="Barry K."/>
            <person name="Bills G."/>
            <person name="Bluhm B."/>
            <person name="Cannon C."/>
            <person name="Castanera R."/>
            <person name="Culley D."/>
            <person name="Daum C."/>
            <person name="Ezra D."/>
            <person name="Gonzalez J."/>
            <person name="Henrissat B."/>
            <person name="Kuo A."/>
            <person name="Liang C."/>
            <person name="Lipzen A."/>
            <person name="Lutzoni F."/>
            <person name="Magnuson J."/>
            <person name="Mondo S."/>
            <person name="Nolan M."/>
            <person name="Ohm R."/>
            <person name="Pangilinan J."/>
            <person name="Park H.-J."/>
            <person name="Ramirez L."/>
            <person name="Alfaro M."/>
            <person name="Sun H."/>
            <person name="Tritt A."/>
            <person name="Yoshinaga Y."/>
            <person name="Zwiers L.-H."/>
            <person name="Turgeon B."/>
            <person name="Goodwin S."/>
            <person name="Spatafora J."/>
            <person name="Crous P."/>
            <person name="Grigoriev I."/>
        </authorList>
    </citation>
    <scope>NUCLEOTIDE SEQUENCE</scope>
    <source>
        <strain evidence="10">Tuck. ex Michener</strain>
    </source>
</reference>
<feature type="compositionally biased region" description="Pro residues" evidence="8">
    <location>
        <begin position="339"/>
        <end position="351"/>
    </location>
</feature>
<evidence type="ECO:0000256" key="4">
    <source>
        <dbReference type="ARBA" id="ARBA00023015"/>
    </source>
</evidence>
<sequence>MASTIQVANEMNSTTSRITKEGRKITYQLKVIQPPERARACGSGAKSSADRRPVDPPPIVELRVFDDNDDITFGYNANFFLFATLENARTIAQGRVPQSQATFPVLTGTPVAGMAYLDRPAPAGYFIFPDLSVRHEGKYRLAFSLYEELKEPKDADKDESPAAQTTNPGAPNSSHVSYRLEVKSTPFTVFSAKKFPGLTESTSLSRIVAEQGCRVRIRRDVRMRRRDNKHSKDWDDYDDENAYERAKRASATPDAYGQAAMGTPHPGLDGIEHHRRMSNASQASLHPSHRSSASDMHAAYQAQSYGQPPIAPQTPQQTYPQQMPYGQPSYSHPNSYAPQPAPMQPPQPQYHPPQSQYQPQSVPVQSNYNGYMPNQPFASPQHYEHPSSRHDSFTYDHQAQEQYRRQTMPQLQSQPQAPFHGHQGSIGGLDAYSRPPSVAQAPRPSMPTAGPPSMTGNALPPLQTKFPMPSDKIEPNSPASAMPIAMSASVGPPVMPNLSNQYPATPQSAHPTAAVGKRSFGQSFDTKHIQQPLRQGARPNGTDGTSPGHGLYDGTYDEISDSESSEDLMYKRADGTQSHRKLPAAQ</sequence>
<dbReference type="InterPro" id="IPR037525">
    <property type="entry name" value="Velvet_dom"/>
</dbReference>
<dbReference type="PANTHER" id="PTHR33572:SF14">
    <property type="entry name" value="DEVELOPMENTAL AND SECONDARY METABOLISM REGULATOR VEA"/>
    <property type="match status" value="1"/>
</dbReference>
<feature type="compositionally biased region" description="Low complexity" evidence="8">
    <location>
        <begin position="313"/>
        <end position="328"/>
    </location>
</feature>
<evidence type="ECO:0000256" key="6">
    <source>
        <dbReference type="ARBA" id="ARBA00023242"/>
    </source>
</evidence>
<keyword evidence="11" id="KW-1185">Reference proteome</keyword>
<evidence type="ECO:0000313" key="10">
    <source>
        <dbReference type="EMBL" id="KAF2238469.1"/>
    </source>
</evidence>
<evidence type="ECO:0000256" key="1">
    <source>
        <dbReference type="ARBA" id="ARBA00004123"/>
    </source>
</evidence>
<feature type="compositionally biased region" description="Acidic residues" evidence="8">
    <location>
        <begin position="555"/>
        <end position="566"/>
    </location>
</feature>
<dbReference type="EMBL" id="ML991776">
    <property type="protein sequence ID" value="KAF2238469.1"/>
    <property type="molecule type" value="Genomic_DNA"/>
</dbReference>
<dbReference type="GO" id="GO:0034250">
    <property type="term" value="P:positive regulation of amide metabolic process"/>
    <property type="evidence" value="ECO:0007669"/>
    <property type="project" value="UniProtKB-ARBA"/>
</dbReference>
<feature type="compositionally biased region" description="Polar residues" evidence="8">
    <location>
        <begin position="162"/>
        <end position="175"/>
    </location>
</feature>
<feature type="region of interest" description="Disordered" evidence="8">
    <location>
        <begin position="528"/>
        <end position="586"/>
    </location>
</feature>
<organism evidence="10 11">
    <name type="scientific">Viridothelium virens</name>
    <name type="common">Speckled blister lichen</name>
    <name type="synonym">Trypethelium virens</name>
    <dbReference type="NCBI Taxonomy" id="1048519"/>
    <lineage>
        <taxon>Eukaryota</taxon>
        <taxon>Fungi</taxon>
        <taxon>Dikarya</taxon>
        <taxon>Ascomycota</taxon>
        <taxon>Pezizomycotina</taxon>
        <taxon>Dothideomycetes</taxon>
        <taxon>Dothideomycetes incertae sedis</taxon>
        <taxon>Trypetheliales</taxon>
        <taxon>Trypetheliaceae</taxon>
        <taxon>Viridothelium</taxon>
    </lineage>
</organism>
<dbReference type="Gene3D" id="2.60.40.3960">
    <property type="entry name" value="Velvet domain"/>
    <property type="match status" value="1"/>
</dbReference>
<evidence type="ECO:0000313" key="11">
    <source>
        <dbReference type="Proteomes" id="UP000800092"/>
    </source>
</evidence>
<evidence type="ECO:0000256" key="5">
    <source>
        <dbReference type="ARBA" id="ARBA00023163"/>
    </source>
</evidence>
<dbReference type="InterPro" id="IPR038491">
    <property type="entry name" value="Velvet_dom_sf"/>
</dbReference>
<comment type="subcellular location">
    <subcellularLocation>
        <location evidence="2">Cytoplasm</location>
    </subcellularLocation>
    <subcellularLocation>
        <location evidence="1">Nucleus</location>
    </subcellularLocation>
</comment>
<dbReference type="FunFam" id="2.60.40.3960:FF:000001">
    <property type="entry name" value="Sexual development activator VeA"/>
    <property type="match status" value="1"/>
</dbReference>
<keyword evidence="3" id="KW-0963">Cytoplasm</keyword>
<dbReference type="OrthoDB" id="5384689at2759"/>
<feature type="region of interest" description="Disordered" evidence="8">
    <location>
        <begin position="249"/>
        <end position="272"/>
    </location>
</feature>